<dbReference type="PANTHER" id="PTHR13084:SF6">
    <property type="entry name" value="SODIUM_POTASSIUM-TRANSPORTING ATPASE SUBUNIT BETA-1-INTERACTING PROTEIN"/>
    <property type="match status" value="1"/>
</dbReference>
<dbReference type="Pfam" id="PF05640">
    <property type="entry name" value="NKAIN"/>
    <property type="match status" value="1"/>
</dbReference>
<dbReference type="InterPro" id="IPR008516">
    <property type="entry name" value="Na/K-Atpase_Interacting"/>
</dbReference>
<evidence type="ECO:0000256" key="4">
    <source>
        <dbReference type="ARBA" id="ARBA00022692"/>
    </source>
</evidence>
<dbReference type="OrthoDB" id="10050321at2759"/>
<evidence type="ECO:0000256" key="7">
    <source>
        <dbReference type="RuleBase" id="RU368041"/>
    </source>
</evidence>
<keyword evidence="5 7" id="KW-1133">Transmembrane helix</keyword>
<feature type="transmembrane region" description="Helical" evidence="7">
    <location>
        <begin position="34"/>
        <end position="54"/>
    </location>
</feature>
<reference evidence="8" key="1">
    <citation type="submission" date="2020-04" db="EMBL/GenBank/DDBJ databases">
        <authorList>
            <person name="Alioto T."/>
            <person name="Alioto T."/>
            <person name="Gomez Garrido J."/>
        </authorList>
    </citation>
    <scope>NUCLEOTIDE SEQUENCE</scope>
    <source>
        <strain evidence="8">A484AB</strain>
    </source>
</reference>
<keyword evidence="3 7" id="KW-1003">Cell membrane</keyword>
<dbReference type="GO" id="GO:0005886">
    <property type="term" value="C:plasma membrane"/>
    <property type="evidence" value="ECO:0007669"/>
    <property type="project" value="UniProtKB-SubCell"/>
</dbReference>
<keyword evidence="6 7" id="KW-0472">Membrane</keyword>
<evidence type="ECO:0000256" key="1">
    <source>
        <dbReference type="ARBA" id="ARBA00004651"/>
    </source>
</evidence>
<dbReference type="PANTHER" id="PTHR13084">
    <property type="entry name" value="T-CELL LYMPHOMA BREAKPOINT-ASSOCIATED TARGET 1-RELATED"/>
    <property type="match status" value="1"/>
</dbReference>
<comment type="similarity">
    <text evidence="2 7">Belongs to the NKAIN family.</text>
</comment>
<dbReference type="GO" id="GO:0002028">
    <property type="term" value="P:regulation of sodium ion transport"/>
    <property type="evidence" value="ECO:0007669"/>
    <property type="project" value="UniProtKB-UniRule"/>
</dbReference>
<keyword evidence="9" id="KW-1185">Reference proteome</keyword>
<gene>
    <name evidence="8" type="ORF">PACLA_8A082284</name>
</gene>
<evidence type="ECO:0000313" key="8">
    <source>
        <dbReference type="EMBL" id="CAB3996007.1"/>
    </source>
</evidence>
<comment type="caution">
    <text evidence="8">The sequence shown here is derived from an EMBL/GenBank/DDBJ whole genome shotgun (WGS) entry which is preliminary data.</text>
</comment>
<evidence type="ECO:0000256" key="3">
    <source>
        <dbReference type="ARBA" id="ARBA00022475"/>
    </source>
</evidence>
<name>A0A6S7HNQ1_PARCT</name>
<dbReference type="Proteomes" id="UP001152795">
    <property type="component" value="Unassembled WGS sequence"/>
</dbReference>
<feature type="transmembrane region" description="Helical" evidence="7">
    <location>
        <begin position="146"/>
        <end position="164"/>
    </location>
</feature>
<evidence type="ECO:0000313" key="9">
    <source>
        <dbReference type="Proteomes" id="UP001152795"/>
    </source>
</evidence>
<feature type="transmembrane region" description="Helical" evidence="7">
    <location>
        <begin position="61"/>
        <end position="84"/>
    </location>
</feature>
<sequence>MGCCSVRKAIGILQVLQLIATVERQVFDFLGFMWAPILGNFVHLCFVVIGLFGVTQYRSKYVITYGVWCLVWLGLNLFVISLYLEIGTVTYMDDWLSFKTNHISWFKENGIGCSTRHVNGTSNGTKKISVTSGCALEFGYVETIQAGIQCMLSILAFPLAFFLAKNLHEEDDRFDFIGGFDSQSAYEPPSKSSRLHMEPLKS</sequence>
<accession>A0A6S7HNQ1</accession>
<dbReference type="AlphaFoldDB" id="A0A6S7HNQ1"/>
<evidence type="ECO:0000256" key="5">
    <source>
        <dbReference type="ARBA" id="ARBA00022989"/>
    </source>
</evidence>
<proteinExistence type="inferred from homology"/>
<protein>
    <recommendedName>
        <fullName evidence="7">Sodium/potassium-transporting ATPase subunit beta-1-interacting protein</fullName>
        <shortName evidence="7">Na(+)/K(+)-transporting ATPase subunit beta-1-interacting protein</shortName>
    </recommendedName>
</protein>
<organism evidence="8 9">
    <name type="scientific">Paramuricea clavata</name>
    <name type="common">Red gorgonian</name>
    <name type="synonym">Violescent sea-whip</name>
    <dbReference type="NCBI Taxonomy" id="317549"/>
    <lineage>
        <taxon>Eukaryota</taxon>
        <taxon>Metazoa</taxon>
        <taxon>Cnidaria</taxon>
        <taxon>Anthozoa</taxon>
        <taxon>Octocorallia</taxon>
        <taxon>Malacalcyonacea</taxon>
        <taxon>Plexauridae</taxon>
        <taxon>Paramuricea</taxon>
    </lineage>
</organism>
<evidence type="ECO:0000256" key="2">
    <source>
        <dbReference type="ARBA" id="ARBA00006364"/>
    </source>
</evidence>
<comment type="subcellular location">
    <subcellularLocation>
        <location evidence="1 7">Cell membrane</location>
        <topology evidence="1 7">Multi-pass membrane protein</topology>
    </subcellularLocation>
</comment>
<evidence type="ECO:0000256" key="6">
    <source>
        <dbReference type="ARBA" id="ARBA00023136"/>
    </source>
</evidence>
<keyword evidence="4 7" id="KW-0812">Transmembrane</keyword>
<dbReference type="EMBL" id="CACRXK020002779">
    <property type="protein sequence ID" value="CAB3996007.1"/>
    <property type="molecule type" value="Genomic_DNA"/>
</dbReference>